<evidence type="ECO:0000313" key="3">
    <source>
        <dbReference type="Proteomes" id="UP000789831"/>
    </source>
</evidence>
<dbReference type="Proteomes" id="UP000789831">
    <property type="component" value="Unassembled WGS sequence"/>
</dbReference>
<sequence>MANFYSLWYKQSVCQRNINKGKSRYSDDDDNSNSQQPRDIAVSTLSTELLTAAHVTVSHTQDKLVYNLELKPWDTLPAATSLYSPLRSRETRFHNSNRSRQHTRTISNESTSSNISQLSEESLWDDWIVKYISNGDGTREIIGGDSFEEWIFDTKNLSQRIH</sequence>
<organism evidence="2 3">
    <name type="scientific">Ambispora gerdemannii</name>
    <dbReference type="NCBI Taxonomy" id="144530"/>
    <lineage>
        <taxon>Eukaryota</taxon>
        <taxon>Fungi</taxon>
        <taxon>Fungi incertae sedis</taxon>
        <taxon>Mucoromycota</taxon>
        <taxon>Glomeromycotina</taxon>
        <taxon>Glomeromycetes</taxon>
        <taxon>Archaeosporales</taxon>
        <taxon>Ambisporaceae</taxon>
        <taxon>Ambispora</taxon>
    </lineage>
</organism>
<accession>A0A9N9BFG8</accession>
<dbReference type="EMBL" id="CAJVPL010001305">
    <property type="protein sequence ID" value="CAG8564002.1"/>
    <property type="molecule type" value="Genomic_DNA"/>
</dbReference>
<reference evidence="2" key="1">
    <citation type="submission" date="2021-06" db="EMBL/GenBank/DDBJ databases">
        <authorList>
            <person name="Kallberg Y."/>
            <person name="Tangrot J."/>
            <person name="Rosling A."/>
        </authorList>
    </citation>
    <scope>NUCLEOTIDE SEQUENCE</scope>
    <source>
        <strain evidence="2">MT106</strain>
    </source>
</reference>
<evidence type="ECO:0000313" key="2">
    <source>
        <dbReference type="EMBL" id="CAG8564002.1"/>
    </source>
</evidence>
<proteinExistence type="predicted"/>
<keyword evidence="3" id="KW-1185">Reference proteome</keyword>
<dbReference type="OrthoDB" id="10412730at2759"/>
<evidence type="ECO:0000256" key="1">
    <source>
        <dbReference type="SAM" id="MobiDB-lite"/>
    </source>
</evidence>
<protein>
    <submittedName>
        <fullName evidence="2">11671_t:CDS:1</fullName>
    </submittedName>
</protein>
<name>A0A9N9BFG8_9GLOM</name>
<gene>
    <name evidence="2" type="ORF">AGERDE_LOCUS7293</name>
</gene>
<feature type="region of interest" description="Disordered" evidence="1">
    <location>
        <begin position="93"/>
        <end position="113"/>
    </location>
</feature>
<comment type="caution">
    <text evidence="2">The sequence shown here is derived from an EMBL/GenBank/DDBJ whole genome shotgun (WGS) entry which is preliminary data.</text>
</comment>
<dbReference type="AlphaFoldDB" id="A0A9N9BFG8"/>